<organism evidence="1 2">
    <name type="scientific">Candidatus Woykebacteria bacterium RIFCSPHIGHO2_01_FULL_39_12</name>
    <dbReference type="NCBI Taxonomy" id="1802599"/>
    <lineage>
        <taxon>Bacteria</taxon>
        <taxon>Candidatus Woykeibacteriota</taxon>
    </lineage>
</organism>
<dbReference type="EMBL" id="MHCV01000047">
    <property type="protein sequence ID" value="OGY26813.1"/>
    <property type="molecule type" value="Genomic_DNA"/>
</dbReference>
<dbReference type="InterPro" id="IPR036610">
    <property type="entry name" value="PEBP-like_sf"/>
</dbReference>
<name>A0A1G1WGH8_9BACT</name>
<dbReference type="InterPro" id="IPR008914">
    <property type="entry name" value="PEBP"/>
</dbReference>
<comment type="caution">
    <text evidence="1">The sequence shown here is derived from an EMBL/GenBank/DDBJ whole genome shotgun (WGS) entry which is preliminary data.</text>
</comment>
<dbReference type="SUPFAM" id="SSF49777">
    <property type="entry name" value="PEBP-like"/>
    <property type="match status" value="1"/>
</dbReference>
<dbReference type="Gene3D" id="3.90.280.10">
    <property type="entry name" value="PEBP-like"/>
    <property type="match status" value="1"/>
</dbReference>
<dbReference type="CDD" id="cd00865">
    <property type="entry name" value="PEBP_bact_arch"/>
    <property type="match status" value="1"/>
</dbReference>
<dbReference type="PANTHER" id="PTHR30289:SF1">
    <property type="entry name" value="PEBP (PHOSPHATIDYLETHANOLAMINE-BINDING PROTEIN) FAMILY PROTEIN"/>
    <property type="match status" value="1"/>
</dbReference>
<dbReference type="AlphaFoldDB" id="A0A1G1WGH8"/>
<proteinExistence type="predicted"/>
<dbReference type="InterPro" id="IPR005247">
    <property type="entry name" value="YbhB_YbcL/LppC-like"/>
</dbReference>
<gene>
    <name evidence="1" type="ORF">A2864_02320</name>
</gene>
<evidence type="ECO:0000313" key="2">
    <source>
        <dbReference type="Proteomes" id="UP000177900"/>
    </source>
</evidence>
<dbReference type="PANTHER" id="PTHR30289">
    <property type="entry name" value="UNCHARACTERIZED PROTEIN YBCL-RELATED"/>
    <property type="match status" value="1"/>
</dbReference>
<reference evidence="1 2" key="1">
    <citation type="journal article" date="2016" name="Nat. Commun.">
        <title>Thousands of microbial genomes shed light on interconnected biogeochemical processes in an aquifer system.</title>
        <authorList>
            <person name="Anantharaman K."/>
            <person name="Brown C.T."/>
            <person name="Hug L.A."/>
            <person name="Sharon I."/>
            <person name="Castelle C.J."/>
            <person name="Probst A.J."/>
            <person name="Thomas B.C."/>
            <person name="Singh A."/>
            <person name="Wilkins M.J."/>
            <person name="Karaoz U."/>
            <person name="Brodie E.L."/>
            <person name="Williams K.H."/>
            <person name="Hubbard S.S."/>
            <person name="Banfield J.F."/>
        </authorList>
    </citation>
    <scope>NUCLEOTIDE SEQUENCE [LARGE SCALE GENOMIC DNA]</scope>
</reference>
<accession>A0A1G1WGH8</accession>
<evidence type="ECO:0000313" key="1">
    <source>
        <dbReference type="EMBL" id="OGY26813.1"/>
    </source>
</evidence>
<dbReference type="NCBIfam" id="TIGR00481">
    <property type="entry name" value="YbhB/YbcL family Raf kinase inhibitor-like protein"/>
    <property type="match status" value="1"/>
</dbReference>
<dbReference type="Proteomes" id="UP000177900">
    <property type="component" value="Unassembled WGS sequence"/>
</dbReference>
<evidence type="ECO:0008006" key="3">
    <source>
        <dbReference type="Google" id="ProtNLM"/>
    </source>
</evidence>
<protein>
    <recommendedName>
        <fullName evidence="3">Kinase inhibitor</fullName>
    </recommendedName>
</protein>
<dbReference type="Pfam" id="PF01161">
    <property type="entry name" value="PBP"/>
    <property type="match status" value="1"/>
</dbReference>
<sequence length="146" mass="15971">MKLTSPVFGNNGNIPAKYTCDGEDINPPLSIADIPQGAKSLCLIVDDPDAPAGDWVHWTLWNIAPHTNKIEENSAPVEAVEGTTDFGKTGWGGPCPPSGTHRYQFKLYALDTNFPLPSSSRKNEIERAIEGHILDQSLLIGLYQRK</sequence>